<name>A0A068CC10_9CAUD</name>
<keyword evidence="1" id="KW-0418">Kinase</keyword>
<accession>A0A068CC10</accession>
<dbReference type="InterPro" id="IPR027417">
    <property type="entry name" value="P-loop_NTPase"/>
</dbReference>
<dbReference type="GO" id="GO:0016301">
    <property type="term" value="F:kinase activity"/>
    <property type="evidence" value="ECO:0007669"/>
    <property type="project" value="UniProtKB-KW"/>
</dbReference>
<dbReference type="Proteomes" id="UP000027390">
    <property type="component" value="Segment"/>
</dbReference>
<proteinExistence type="predicted"/>
<keyword evidence="1" id="KW-0808">Transferase</keyword>
<sequence length="229" mass="26200">MTILKYALTGTHGSGKTYIAEHIAERARAAGMTVATFHSPTRYLKKLFDLGNNRDGNWEFQVRLITEFQRRAREAERDLVFQMRYDTAPTLDVQVGLLIGDRCSLDPLAYAEDLLAQVAPSGADVLVEPREVQLLRQVVAITRELAYADRFWDVIAYKPPHPDFLTADADRLDDRDYQRAIDLLIAGHVHRFCGVQPDQKVEYLHIDRDRAVDELWEIIQHDAAQRRAA</sequence>
<evidence type="ECO:0000313" key="2">
    <source>
        <dbReference type="Proteomes" id="UP000027390"/>
    </source>
</evidence>
<dbReference type="SUPFAM" id="SSF52540">
    <property type="entry name" value="P-loop containing nucleoside triphosphate hydrolases"/>
    <property type="match status" value="1"/>
</dbReference>
<dbReference type="EMBL" id="KJ595575">
    <property type="protein sequence ID" value="AID18246.1"/>
    <property type="molecule type" value="Genomic_DNA"/>
</dbReference>
<protein>
    <submittedName>
        <fullName evidence="1">Thymidylate kinase</fullName>
    </submittedName>
</protein>
<evidence type="ECO:0000313" key="1">
    <source>
        <dbReference type="EMBL" id="AID18246.1"/>
    </source>
</evidence>
<dbReference type="Gene3D" id="3.40.50.300">
    <property type="entry name" value="P-loop containing nucleotide triphosphate hydrolases"/>
    <property type="match status" value="1"/>
</dbReference>
<gene>
    <name evidence="1" type="primary">198</name>
    <name evidence="1" type="ORF">PBI_WILLIS_198</name>
</gene>
<organism evidence="1 2">
    <name type="scientific">Mycobacterium phage Willis</name>
    <dbReference type="NCBI Taxonomy" id="1486404"/>
    <lineage>
        <taxon>Viruses</taxon>
        <taxon>Duplodnaviria</taxon>
        <taxon>Heunggongvirae</taxon>
        <taxon>Uroviricota</taxon>
        <taxon>Caudoviricetes</taxon>
        <taxon>Ceeclamvirinae</taxon>
        <taxon>Bixzunavirus</taxon>
        <taxon>Bixzunavirus Bxz1</taxon>
    </lineage>
</organism>
<reference evidence="1 2" key="1">
    <citation type="submission" date="2014-03" db="EMBL/GenBank/DDBJ databases">
        <authorList>
            <person name="Churilla B.M."/>
            <person name="Abrahim M.R."/>
            <person name="Burke K.A."/>
            <person name="Yu V.J."/>
            <person name="Adkins N.L."/>
            <person name="Cohen K.L."/>
            <person name="Colicchio M.A."/>
            <person name="Fasoranti T.O."/>
            <person name="Genkil J.S."/>
            <person name="Kramer Z.J."/>
            <person name="Prout A.K."/>
            <person name="Schafer C.E."/>
            <person name="Schwarz A.G."/>
            <person name="Tish M."/>
            <person name="Vispute N."/>
            <person name="Wilkes K.E."/>
            <person name="Williams C.R."/>
            <person name="Xiao X."/>
            <person name="Yoder B.A."/>
            <person name="Lapin J.S."/>
            <person name="Ott C.T."/>
            <person name="Walburn T.D."/>
            <person name="Bradley K.W."/>
            <person name="Clarke D.Q."/>
            <person name="Lewis M.F."/>
            <person name="Barker L.P."/>
            <person name="Bailey C."/>
            <person name="Asai D.J."/>
            <person name="Bowman C.A."/>
            <person name="Russell D.A."/>
            <person name="Pope W.H."/>
            <person name="Jacobs-Sera D."/>
            <person name="Hendrix R.W."/>
            <person name="Hatfull G.F."/>
        </authorList>
    </citation>
    <scope>NUCLEOTIDE SEQUENCE [LARGE SCALE GENOMIC DNA]</scope>
</reference>